<evidence type="ECO:0000313" key="2">
    <source>
        <dbReference type="EMBL" id="EEF58799.1"/>
    </source>
</evidence>
<comment type="caution">
    <text evidence="2">The sequence shown here is derived from an EMBL/GenBank/DDBJ whole genome shotgun (WGS) entry which is preliminary data.</text>
</comment>
<sequence length="59" mass="6449" precursor="true">MKNKSFLALLLLFPLITLVIWVAWGIFHFPKLKPGQIESASPTNGITTTNAPTEKAPGK</sequence>
<organism evidence="2 3">
    <name type="scientific">Pedosphaera parvula (strain Ellin514)</name>
    <dbReference type="NCBI Taxonomy" id="320771"/>
    <lineage>
        <taxon>Bacteria</taxon>
        <taxon>Pseudomonadati</taxon>
        <taxon>Verrucomicrobiota</taxon>
        <taxon>Pedosphaerae</taxon>
        <taxon>Pedosphaerales</taxon>
        <taxon>Pedosphaeraceae</taxon>
        <taxon>Pedosphaera</taxon>
    </lineage>
</organism>
<dbReference type="AlphaFoldDB" id="B9XN03"/>
<reference evidence="2 3" key="1">
    <citation type="journal article" date="2011" name="J. Bacteriol.">
        <title>Genome sequence of 'Pedosphaera parvula' Ellin514, an aerobic Verrucomicrobial isolate from pasture soil.</title>
        <authorList>
            <person name="Kant R."/>
            <person name="van Passel M.W."/>
            <person name="Sangwan P."/>
            <person name="Palva A."/>
            <person name="Lucas S."/>
            <person name="Copeland A."/>
            <person name="Lapidus A."/>
            <person name="Glavina Del Rio T."/>
            <person name="Dalin E."/>
            <person name="Tice H."/>
            <person name="Bruce D."/>
            <person name="Goodwin L."/>
            <person name="Pitluck S."/>
            <person name="Chertkov O."/>
            <person name="Larimer F.W."/>
            <person name="Land M.L."/>
            <person name="Hauser L."/>
            <person name="Brettin T.S."/>
            <person name="Detter J.C."/>
            <person name="Han S."/>
            <person name="de Vos W.M."/>
            <person name="Janssen P.H."/>
            <person name="Smidt H."/>
        </authorList>
    </citation>
    <scope>NUCLEOTIDE SEQUENCE [LARGE SCALE GENOMIC DNA]</scope>
    <source>
        <strain evidence="2 3">Ellin514</strain>
    </source>
</reference>
<accession>B9XN03</accession>
<evidence type="ECO:0000313" key="3">
    <source>
        <dbReference type="Proteomes" id="UP000003688"/>
    </source>
</evidence>
<protein>
    <submittedName>
        <fullName evidence="2">Uncharacterized protein</fullName>
    </submittedName>
</protein>
<feature type="region of interest" description="Disordered" evidence="1">
    <location>
        <begin position="36"/>
        <end position="59"/>
    </location>
</feature>
<proteinExistence type="predicted"/>
<keyword evidence="3" id="KW-1185">Reference proteome</keyword>
<gene>
    <name evidence="2" type="ORF">Cflav_PD1972</name>
</gene>
<dbReference type="EMBL" id="ABOX02000037">
    <property type="protein sequence ID" value="EEF58799.1"/>
    <property type="molecule type" value="Genomic_DNA"/>
</dbReference>
<dbReference type="STRING" id="320771.Cflav_PD1972"/>
<name>B9XN03_PEDPL</name>
<evidence type="ECO:0000256" key="1">
    <source>
        <dbReference type="SAM" id="MobiDB-lite"/>
    </source>
</evidence>
<dbReference type="Proteomes" id="UP000003688">
    <property type="component" value="Unassembled WGS sequence"/>
</dbReference>
<feature type="compositionally biased region" description="Polar residues" evidence="1">
    <location>
        <begin position="38"/>
        <end position="52"/>
    </location>
</feature>